<dbReference type="Proteomes" id="UP000282007">
    <property type="component" value="Chromosome"/>
</dbReference>
<keyword evidence="2" id="KW-1185">Reference proteome</keyword>
<dbReference type="Gene3D" id="2.60.40.10">
    <property type="entry name" value="Immunoglobulins"/>
    <property type="match status" value="2"/>
</dbReference>
<evidence type="ECO:0008006" key="3">
    <source>
        <dbReference type="Google" id="ProtNLM"/>
    </source>
</evidence>
<dbReference type="AlphaFoldDB" id="A0A3G8QQP5"/>
<protein>
    <recommendedName>
        <fullName evidence="3">LEA14-like dessication related protein</fullName>
    </recommendedName>
</protein>
<dbReference type="OrthoDB" id="105458at2157"/>
<sequence length="254" mass="28030">MQNENDEAFTDLLSLNIQQETSIAGVTVATGMSRIAELPTGEGQIEVTATKSHALVPNWWAAHLRNGERSVIHTELNAEADLSVTTLPLVLDDRVSTVETTLLTDLNTTSRQAVTDDTTGQSLFISHKTSAEWIDPTPTEATVLIRADVENIRPVPLTLREFNVQVELNDVALTDARLSEEYVFILGERKSITLRFPVDNSQMAAWWPTHIRNGERSTLDSHVTATVSSRNIRGRQPLEFLSATGEITTNLLDG</sequence>
<evidence type="ECO:0000313" key="2">
    <source>
        <dbReference type="Proteomes" id="UP000282007"/>
    </source>
</evidence>
<accession>A0A3G8QQP5</accession>
<evidence type="ECO:0000313" key="1">
    <source>
        <dbReference type="EMBL" id="AZH24786.1"/>
    </source>
</evidence>
<dbReference type="KEGG" id="haer:DU502_05065"/>
<dbReference type="RefSeq" id="WP_124897023.1">
    <property type="nucleotide sequence ID" value="NZ_CP034145.1"/>
</dbReference>
<dbReference type="InterPro" id="IPR013783">
    <property type="entry name" value="Ig-like_fold"/>
</dbReference>
<proteinExistence type="predicted"/>
<gene>
    <name evidence="1" type="ORF">DU502_05065</name>
</gene>
<name>A0A3G8QQP5_9EURY</name>
<dbReference type="GeneID" id="38470633"/>
<dbReference type="EMBL" id="CP034145">
    <property type="protein sequence ID" value="AZH24786.1"/>
    <property type="molecule type" value="Genomic_DNA"/>
</dbReference>
<organism evidence="1 2">
    <name type="scientific">Haloplanus aerogenes</name>
    <dbReference type="NCBI Taxonomy" id="660522"/>
    <lineage>
        <taxon>Archaea</taxon>
        <taxon>Methanobacteriati</taxon>
        <taxon>Methanobacteriota</taxon>
        <taxon>Stenosarchaea group</taxon>
        <taxon>Halobacteria</taxon>
        <taxon>Halobacteriales</taxon>
        <taxon>Haloferacaceae</taxon>
        <taxon>Haloplanus</taxon>
    </lineage>
</organism>
<reference evidence="1 2" key="1">
    <citation type="submission" date="2018-07" db="EMBL/GenBank/DDBJ databases">
        <title>Genome sequences of Haloplanus aerogenes JCM 16430T.</title>
        <authorList>
            <person name="Kim Y.B."/>
            <person name="Roh S.W."/>
        </authorList>
    </citation>
    <scope>NUCLEOTIDE SEQUENCE [LARGE SCALE GENOMIC DNA]</scope>
    <source>
        <strain evidence="1 2">JCM 16430</strain>
    </source>
</reference>